<keyword evidence="4" id="KW-0325">Glycoprotein</keyword>
<feature type="active site" description="Nucleophile" evidence="7">
    <location>
        <position position="102"/>
    </location>
</feature>
<dbReference type="GO" id="GO:0071555">
    <property type="term" value="P:cell wall organization"/>
    <property type="evidence" value="ECO:0007669"/>
    <property type="project" value="UniProtKB-KW"/>
</dbReference>
<dbReference type="PIRSF" id="PIRSF005604">
    <property type="entry name" value="XET"/>
    <property type="match status" value="1"/>
</dbReference>
<dbReference type="PANTHER" id="PTHR31062">
    <property type="entry name" value="XYLOGLUCAN ENDOTRANSGLUCOSYLASE/HYDROLASE PROTEIN 8-RELATED"/>
    <property type="match status" value="1"/>
</dbReference>
<keyword evidence="10" id="KW-0134">Cell wall</keyword>
<dbReference type="EC" id="2.4.1.207" evidence="10"/>
<feature type="chain" id="PRO_5040529981" description="Xyloglucan endotransglucosylase/hydrolase" evidence="10">
    <location>
        <begin position="28"/>
        <end position="293"/>
    </location>
</feature>
<evidence type="ECO:0000256" key="1">
    <source>
        <dbReference type="ARBA" id="ARBA00022679"/>
    </source>
</evidence>
<feature type="domain" description="GH16" evidence="11">
    <location>
        <begin position="25"/>
        <end position="216"/>
    </location>
</feature>
<dbReference type="Proteomes" id="UP001152484">
    <property type="component" value="Unassembled WGS sequence"/>
</dbReference>
<dbReference type="InterPro" id="IPR008264">
    <property type="entry name" value="Beta_glucanase"/>
</dbReference>
<dbReference type="InterPro" id="IPR016455">
    <property type="entry name" value="XTH"/>
</dbReference>
<evidence type="ECO:0000256" key="8">
    <source>
        <dbReference type="PIRSR" id="PIRSR005604-2"/>
    </source>
</evidence>
<keyword evidence="3" id="KW-1015">Disulfide bond</keyword>
<gene>
    <name evidence="12" type="ORF">CEURO_LOCUS13993</name>
</gene>
<dbReference type="CDD" id="cd02176">
    <property type="entry name" value="GH16_XET"/>
    <property type="match status" value="1"/>
</dbReference>
<keyword evidence="1 10" id="KW-0808">Transferase</keyword>
<name>A0A9P1ED84_CUSEU</name>
<sequence length="293" mass="32435">MAGFGLPSIAALFFSTIAFHSILSVNANTATSMFVYWGGANHSTMQGDDLQLVLDQTSGSGVQSKSSFLFGSFEMQIKLVPGNSAGTVTAFYLSSSGIKHDEIDFEFLGNVSGQPYIIHTNIFTQGGGGREVQFYPWFDPTADYHNYTIHWNPSAVVWYVDGIPIRVYRNYSSEGIPFPNQQGMKVYTSIWNADDWATRAGLDKIEWSNAPFVAKCRGFRSRACYLEGPESISQCTKPSSGANSRDAGAFNRLSDAKAGQLNWVRRKYIVYDYCKDVKKFKAGLPGECFLSQL</sequence>
<dbReference type="GO" id="GO:0042546">
    <property type="term" value="P:cell wall biogenesis"/>
    <property type="evidence" value="ECO:0007669"/>
    <property type="project" value="InterPro"/>
</dbReference>
<evidence type="ECO:0000256" key="6">
    <source>
        <dbReference type="ARBA" id="ARBA00038488"/>
    </source>
</evidence>
<feature type="glycosylation site" description="N-linked (GlcNAc...) asparagine" evidence="8">
    <location>
        <position position="110"/>
    </location>
</feature>
<dbReference type="EMBL" id="CAMAPE010000035">
    <property type="protein sequence ID" value="CAH9097766.1"/>
    <property type="molecule type" value="Genomic_DNA"/>
</dbReference>
<dbReference type="GO" id="GO:0010411">
    <property type="term" value="P:xyloglucan metabolic process"/>
    <property type="evidence" value="ECO:0007669"/>
    <property type="project" value="InterPro"/>
</dbReference>
<comment type="subcellular location">
    <subcellularLocation>
        <location evidence="10">Secreted</location>
        <location evidence="10">Cell wall</location>
    </subcellularLocation>
    <subcellularLocation>
        <location evidence="10">Secreted</location>
        <location evidence="10">Extracellular space</location>
        <location evidence="10">Apoplast</location>
    </subcellularLocation>
</comment>
<reference evidence="12" key="1">
    <citation type="submission" date="2022-07" db="EMBL/GenBank/DDBJ databases">
        <authorList>
            <person name="Macas J."/>
            <person name="Novak P."/>
            <person name="Neumann P."/>
        </authorList>
    </citation>
    <scope>NUCLEOTIDE SEQUENCE</scope>
</reference>
<evidence type="ECO:0000256" key="3">
    <source>
        <dbReference type="ARBA" id="ARBA00023157"/>
    </source>
</evidence>
<dbReference type="InterPro" id="IPR013320">
    <property type="entry name" value="ConA-like_dom_sf"/>
</dbReference>
<evidence type="ECO:0000256" key="9">
    <source>
        <dbReference type="PIRSR" id="PIRSR608264-1"/>
    </source>
</evidence>
<evidence type="ECO:0000313" key="13">
    <source>
        <dbReference type="Proteomes" id="UP001152484"/>
    </source>
</evidence>
<dbReference type="PROSITE" id="PS51762">
    <property type="entry name" value="GH16_2"/>
    <property type="match status" value="1"/>
</dbReference>
<keyword evidence="10" id="KW-0732">Signal</keyword>
<keyword evidence="13" id="KW-1185">Reference proteome</keyword>
<dbReference type="InterPro" id="IPR010713">
    <property type="entry name" value="XET_C"/>
</dbReference>
<evidence type="ECO:0000313" key="12">
    <source>
        <dbReference type="EMBL" id="CAH9097766.1"/>
    </source>
</evidence>
<dbReference type="SUPFAM" id="SSF49899">
    <property type="entry name" value="Concanavalin A-like lectins/glucanases"/>
    <property type="match status" value="1"/>
</dbReference>
<feature type="signal peptide" evidence="10">
    <location>
        <begin position="1"/>
        <end position="27"/>
    </location>
</feature>
<evidence type="ECO:0000259" key="11">
    <source>
        <dbReference type="PROSITE" id="PS51762"/>
    </source>
</evidence>
<keyword evidence="5 10" id="KW-0326">Glycosidase</keyword>
<comment type="PTM">
    <text evidence="10">Contains at least one intrachain disulfide bond essential for its enzymatic activity.</text>
</comment>
<comment type="similarity">
    <text evidence="6">Belongs to the glycosyl hydrolase 16 family. XTH group 1 subfamily.</text>
</comment>
<evidence type="ECO:0000256" key="4">
    <source>
        <dbReference type="ARBA" id="ARBA00023180"/>
    </source>
</evidence>
<dbReference type="AlphaFoldDB" id="A0A9P1ED84"/>
<comment type="function">
    <text evidence="10">Catalyzes xyloglucan endohydrolysis (XEH) and/or endotransglycosylation (XET). Cleaves and religates xyloglucan polymers, an essential constituent of the primary cell wall, and thereby participates in cell wall construction of growing tissues.</text>
</comment>
<dbReference type="OrthoDB" id="4781at2759"/>
<dbReference type="PRINTS" id="PR00737">
    <property type="entry name" value="GLHYDRLASE16"/>
</dbReference>
<evidence type="ECO:0000256" key="7">
    <source>
        <dbReference type="PIRSR" id="PIRSR005604-1"/>
    </source>
</evidence>
<dbReference type="InterPro" id="IPR044791">
    <property type="entry name" value="Beta-glucanase/XTH"/>
</dbReference>
<proteinExistence type="inferred from homology"/>
<dbReference type="PROSITE" id="PS01034">
    <property type="entry name" value="GH16_1"/>
    <property type="match status" value="1"/>
</dbReference>
<evidence type="ECO:0000256" key="5">
    <source>
        <dbReference type="ARBA" id="ARBA00023295"/>
    </source>
</evidence>
<feature type="active site" description="Nucleophile" evidence="7">
    <location>
        <position position="106"/>
    </location>
</feature>
<evidence type="ECO:0000256" key="10">
    <source>
        <dbReference type="RuleBase" id="RU361120"/>
    </source>
</evidence>
<dbReference type="Gene3D" id="2.60.120.200">
    <property type="match status" value="1"/>
</dbReference>
<organism evidence="12 13">
    <name type="scientific">Cuscuta europaea</name>
    <name type="common">European dodder</name>
    <dbReference type="NCBI Taxonomy" id="41803"/>
    <lineage>
        <taxon>Eukaryota</taxon>
        <taxon>Viridiplantae</taxon>
        <taxon>Streptophyta</taxon>
        <taxon>Embryophyta</taxon>
        <taxon>Tracheophyta</taxon>
        <taxon>Spermatophyta</taxon>
        <taxon>Magnoliopsida</taxon>
        <taxon>eudicotyledons</taxon>
        <taxon>Gunneridae</taxon>
        <taxon>Pentapetalae</taxon>
        <taxon>asterids</taxon>
        <taxon>lamiids</taxon>
        <taxon>Solanales</taxon>
        <taxon>Convolvulaceae</taxon>
        <taxon>Cuscuteae</taxon>
        <taxon>Cuscuta</taxon>
        <taxon>Cuscuta subgen. Cuscuta</taxon>
    </lineage>
</organism>
<dbReference type="Pfam" id="PF06955">
    <property type="entry name" value="XET_C"/>
    <property type="match status" value="1"/>
</dbReference>
<evidence type="ECO:0000256" key="2">
    <source>
        <dbReference type="ARBA" id="ARBA00022801"/>
    </source>
</evidence>
<dbReference type="InterPro" id="IPR000757">
    <property type="entry name" value="Beta-glucanase-like"/>
</dbReference>
<keyword evidence="10" id="KW-0964">Secreted</keyword>
<dbReference type="InterPro" id="IPR008263">
    <property type="entry name" value="GH16_AS"/>
</dbReference>
<keyword evidence="2 10" id="KW-0378">Hydrolase</keyword>
<feature type="active site" description="Proton donor" evidence="9">
    <location>
        <position position="106"/>
    </location>
</feature>
<keyword evidence="10" id="KW-0052">Apoplast</keyword>
<dbReference type="GO" id="GO:0048046">
    <property type="term" value="C:apoplast"/>
    <property type="evidence" value="ECO:0007669"/>
    <property type="project" value="UniProtKB-SubCell"/>
</dbReference>
<dbReference type="GO" id="GO:0016762">
    <property type="term" value="F:xyloglucan:xyloglucosyl transferase activity"/>
    <property type="evidence" value="ECO:0007669"/>
    <property type="project" value="UniProtKB-EC"/>
</dbReference>
<comment type="caution">
    <text evidence="12">The sequence shown here is derived from an EMBL/GenBank/DDBJ whole genome shotgun (WGS) entry which is preliminary data.</text>
</comment>
<dbReference type="Pfam" id="PF00722">
    <property type="entry name" value="Glyco_hydro_16"/>
    <property type="match status" value="1"/>
</dbReference>
<dbReference type="GO" id="GO:0004553">
    <property type="term" value="F:hydrolase activity, hydrolyzing O-glycosyl compounds"/>
    <property type="evidence" value="ECO:0007669"/>
    <property type="project" value="InterPro"/>
</dbReference>
<accession>A0A9P1ED84</accession>
<keyword evidence="10" id="KW-0961">Cell wall biogenesis/degradation</keyword>
<dbReference type="FunFam" id="2.60.120.200:FF:000025">
    <property type="entry name" value="Xyloglucan endotransglucosylase/hydrolase"/>
    <property type="match status" value="1"/>
</dbReference>
<protein>
    <recommendedName>
        <fullName evidence="10">Xyloglucan endotransglucosylase/hydrolase</fullName>
        <ecNumber evidence="10">2.4.1.207</ecNumber>
    </recommendedName>
</protein>